<reference evidence="5" key="1">
    <citation type="submission" date="2020-08" db="EMBL/GenBank/DDBJ databases">
        <title>Genetic structure, function and evolution of capsule biosynthesis loci in Vibrio parahaemolyticus.</title>
        <authorList>
            <person name="Li L."/>
            <person name="Bian S."/>
        </authorList>
    </citation>
    <scope>NUCLEOTIDE SEQUENCE</scope>
    <source>
        <strain evidence="5">VP393</strain>
    </source>
</reference>
<organism evidence="5">
    <name type="scientific">Vibrio parahaemolyticus</name>
    <dbReference type="NCBI Taxonomy" id="670"/>
    <lineage>
        <taxon>Bacteria</taxon>
        <taxon>Pseudomonadati</taxon>
        <taxon>Pseudomonadota</taxon>
        <taxon>Gammaproteobacteria</taxon>
        <taxon>Vibrionales</taxon>
        <taxon>Vibrionaceae</taxon>
        <taxon>Vibrio</taxon>
    </lineage>
</organism>
<dbReference type="Gene3D" id="2.160.10.10">
    <property type="entry name" value="Hexapeptide repeat proteins"/>
    <property type="match status" value="1"/>
</dbReference>
<protein>
    <submittedName>
        <fullName evidence="5">Streptogramin A acetyltransferase</fullName>
        <ecNumber evidence="5">2.3.1.-</ecNumber>
    </submittedName>
</protein>
<dbReference type="InterPro" id="IPR050179">
    <property type="entry name" value="Trans_hexapeptide_repeat"/>
</dbReference>
<sequence>MKVGYRTYIGKRVKISRCSSIGKYGYIGENSTFHQKVQIGNFCLISDLVSIVGNDHCYEKVGSPIIFSGVPKPMTTIIGDDVWIGHMVSIKAGITIGEGSIIGSNSMVTHNIPPYEVWAGVPARKIKDRFSSKEDKKNHQSVLNEYNSTGFIPKSDREI</sequence>
<evidence type="ECO:0000256" key="1">
    <source>
        <dbReference type="ARBA" id="ARBA00007274"/>
    </source>
</evidence>
<accession>A0A7M1WJX0</accession>
<comment type="similarity">
    <text evidence="1">Belongs to the transferase hexapeptide repeat family.</text>
</comment>
<keyword evidence="2 5" id="KW-0808">Transferase</keyword>
<dbReference type="PANTHER" id="PTHR43300:SF11">
    <property type="entry name" value="ACETYLTRANSFERASE RV3034C-RELATED"/>
    <property type="match status" value="1"/>
</dbReference>
<dbReference type="InterPro" id="IPR018357">
    <property type="entry name" value="Hexapep_transf_CS"/>
</dbReference>
<keyword evidence="3" id="KW-0677">Repeat</keyword>
<proteinExistence type="inferred from homology"/>
<dbReference type="InterPro" id="IPR001451">
    <property type="entry name" value="Hexapep"/>
</dbReference>
<dbReference type="EMBL" id="MT898338">
    <property type="protein sequence ID" value="QOS27048.1"/>
    <property type="molecule type" value="Genomic_DNA"/>
</dbReference>
<dbReference type="GO" id="GO:0016746">
    <property type="term" value="F:acyltransferase activity"/>
    <property type="evidence" value="ECO:0007669"/>
    <property type="project" value="UniProtKB-KW"/>
</dbReference>
<dbReference type="EC" id="2.3.1.-" evidence="5"/>
<dbReference type="Pfam" id="PF00132">
    <property type="entry name" value="Hexapep"/>
    <property type="match status" value="1"/>
</dbReference>
<dbReference type="AlphaFoldDB" id="A0A7M1WJX0"/>
<evidence type="ECO:0000256" key="3">
    <source>
        <dbReference type="ARBA" id="ARBA00022737"/>
    </source>
</evidence>
<name>A0A7M1WJX0_VIBPH</name>
<gene>
    <name evidence="5" type="primary">vatD</name>
    <name evidence="5" type="ORF">VP393_00027</name>
</gene>
<dbReference type="PROSITE" id="PS00101">
    <property type="entry name" value="HEXAPEP_TRANSFERASES"/>
    <property type="match status" value="1"/>
</dbReference>
<keyword evidence="4 5" id="KW-0012">Acyltransferase</keyword>
<dbReference type="InterPro" id="IPR011004">
    <property type="entry name" value="Trimer_LpxA-like_sf"/>
</dbReference>
<dbReference type="PANTHER" id="PTHR43300">
    <property type="entry name" value="ACETYLTRANSFERASE"/>
    <property type="match status" value="1"/>
</dbReference>
<dbReference type="SUPFAM" id="SSF51161">
    <property type="entry name" value="Trimeric LpxA-like enzymes"/>
    <property type="match status" value="1"/>
</dbReference>
<evidence type="ECO:0000256" key="2">
    <source>
        <dbReference type="ARBA" id="ARBA00022679"/>
    </source>
</evidence>
<evidence type="ECO:0000313" key="5">
    <source>
        <dbReference type="EMBL" id="QOS27048.1"/>
    </source>
</evidence>
<evidence type="ECO:0000256" key="4">
    <source>
        <dbReference type="ARBA" id="ARBA00023315"/>
    </source>
</evidence>